<dbReference type="PANTHER" id="PTHR43537">
    <property type="entry name" value="TRANSCRIPTIONAL REGULATOR, GNTR FAMILY"/>
    <property type="match status" value="1"/>
</dbReference>
<dbReference type="SUPFAM" id="SSF46785">
    <property type="entry name" value="Winged helix' DNA-binding domain"/>
    <property type="match status" value="1"/>
</dbReference>
<proteinExistence type="predicted"/>
<evidence type="ECO:0000256" key="2">
    <source>
        <dbReference type="ARBA" id="ARBA00023125"/>
    </source>
</evidence>
<dbReference type="Gene3D" id="1.20.120.530">
    <property type="entry name" value="GntR ligand-binding domain-like"/>
    <property type="match status" value="1"/>
</dbReference>
<accession>A0A328U3P4</accession>
<keyword evidence="1" id="KW-0805">Transcription regulation</keyword>
<dbReference type="OrthoDB" id="214086at2"/>
<dbReference type="CDD" id="cd07377">
    <property type="entry name" value="WHTH_GntR"/>
    <property type="match status" value="1"/>
</dbReference>
<sequence length="237" mass="26742">MIQIEPVKRLTVTEQIMEQIAQLITNGHLQPGEQLPNERELAERFGVTRGRVREALRALALIGLITIKAGEGSFVNLQEEPIPPDTIAWMFHREKHNLDEVYAARQLIETEVYLSAAGQLSDEDLAALERKLAHMTASVQLDAEAFLQLLDDFDLRIGERCDNRIYHKLMQMMIHLRRETSLKLLSVPGAKENSVKQRSAILSALASRNKKQLNAALKGLFVTSKQFYADILNSEGD</sequence>
<evidence type="ECO:0000256" key="1">
    <source>
        <dbReference type="ARBA" id="ARBA00023015"/>
    </source>
</evidence>
<dbReference type="Pfam" id="PF00392">
    <property type="entry name" value="GntR"/>
    <property type="match status" value="1"/>
</dbReference>
<organism evidence="5 6">
    <name type="scientific">Paenibacillus montanisoli</name>
    <dbReference type="NCBI Taxonomy" id="2081970"/>
    <lineage>
        <taxon>Bacteria</taxon>
        <taxon>Bacillati</taxon>
        <taxon>Bacillota</taxon>
        <taxon>Bacilli</taxon>
        <taxon>Bacillales</taxon>
        <taxon>Paenibacillaceae</taxon>
        <taxon>Paenibacillus</taxon>
    </lineage>
</organism>
<dbReference type="SMART" id="SM00345">
    <property type="entry name" value="HTH_GNTR"/>
    <property type="match status" value="1"/>
</dbReference>
<feature type="domain" description="HTH gntR-type" evidence="4">
    <location>
        <begin position="10"/>
        <end position="78"/>
    </location>
</feature>
<dbReference type="InterPro" id="IPR036388">
    <property type="entry name" value="WH-like_DNA-bd_sf"/>
</dbReference>
<dbReference type="InterPro" id="IPR011711">
    <property type="entry name" value="GntR_C"/>
</dbReference>
<dbReference type="Gene3D" id="1.10.10.10">
    <property type="entry name" value="Winged helix-like DNA-binding domain superfamily/Winged helix DNA-binding domain"/>
    <property type="match status" value="1"/>
</dbReference>
<dbReference type="InterPro" id="IPR008920">
    <property type="entry name" value="TF_FadR/GntR_C"/>
</dbReference>
<keyword evidence="6" id="KW-1185">Reference proteome</keyword>
<protein>
    <submittedName>
        <fullName evidence="5">FadR family transcriptional regulator</fullName>
    </submittedName>
</protein>
<comment type="caution">
    <text evidence="5">The sequence shown here is derived from an EMBL/GenBank/DDBJ whole genome shotgun (WGS) entry which is preliminary data.</text>
</comment>
<dbReference type="PRINTS" id="PR00035">
    <property type="entry name" value="HTHGNTR"/>
</dbReference>
<dbReference type="Pfam" id="PF07729">
    <property type="entry name" value="FCD"/>
    <property type="match status" value="1"/>
</dbReference>
<gene>
    <name evidence="5" type="ORF">DL346_11705</name>
</gene>
<dbReference type="SMART" id="SM00895">
    <property type="entry name" value="FCD"/>
    <property type="match status" value="1"/>
</dbReference>
<dbReference type="InterPro" id="IPR000524">
    <property type="entry name" value="Tscrpt_reg_HTH_GntR"/>
</dbReference>
<evidence type="ECO:0000256" key="3">
    <source>
        <dbReference type="ARBA" id="ARBA00023163"/>
    </source>
</evidence>
<keyword evidence="2" id="KW-0238">DNA-binding</keyword>
<dbReference type="Proteomes" id="UP000249260">
    <property type="component" value="Unassembled WGS sequence"/>
</dbReference>
<dbReference type="EMBL" id="QLUW01000002">
    <property type="protein sequence ID" value="RAP76081.1"/>
    <property type="molecule type" value="Genomic_DNA"/>
</dbReference>
<dbReference type="InterPro" id="IPR036390">
    <property type="entry name" value="WH_DNA-bd_sf"/>
</dbReference>
<dbReference type="AlphaFoldDB" id="A0A328U3P4"/>
<dbReference type="GO" id="GO:0003677">
    <property type="term" value="F:DNA binding"/>
    <property type="evidence" value="ECO:0007669"/>
    <property type="project" value="UniProtKB-KW"/>
</dbReference>
<name>A0A328U3P4_9BACL</name>
<dbReference type="GO" id="GO:0003700">
    <property type="term" value="F:DNA-binding transcription factor activity"/>
    <property type="evidence" value="ECO:0007669"/>
    <property type="project" value="InterPro"/>
</dbReference>
<dbReference type="SUPFAM" id="SSF48008">
    <property type="entry name" value="GntR ligand-binding domain-like"/>
    <property type="match status" value="1"/>
</dbReference>
<keyword evidence="3" id="KW-0804">Transcription</keyword>
<evidence type="ECO:0000313" key="5">
    <source>
        <dbReference type="EMBL" id="RAP76081.1"/>
    </source>
</evidence>
<reference evidence="5 6" key="1">
    <citation type="submission" date="2018-06" db="EMBL/GenBank/DDBJ databases">
        <title>Paenibacillus montanisoli sp. nov., isolated from mountain area soil.</title>
        <authorList>
            <person name="Wu M."/>
        </authorList>
    </citation>
    <scope>NUCLEOTIDE SEQUENCE [LARGE SCALE GENOMIC DNA]</scope>
    <source>
        <strain evidence="5 6">RA17</strain>
    </source>
</reference>
<evidence type="ECO:0000313" key="6">
    <source>
        <dbReference type="Proteomes" id="UP000249260"/>
    </source>
</evidence>
<evidence type="ECO:0000259" key="4">
    <source>
        <dbReference type="PROSITE" id="PS50949"/>
    </source>
</evidence>
<dbReference type="PANTHER" id="PTHR43537:SF5">
    <property type="entry name" value="UXU OPERON TRANSCRIPTIONAL REGULATOR"/>
    <property type="match status" value="1"/>
</dbReference>
<dbReference type="RefSeq" id="WP_112882305.1">
    <property type="nucleotide sequence ID" value="NZ_QLUW01000002.1"/>
</dbReference>
<dbReference type="PROSITE" id="PS50949">
    <property type="entry name" value="HTH_GNTR"/>
    <property type="match status" value="1"/>
</dbReference>